<feature type="region of interest" description="Disordered" evidence="1">
    <location>
        <begin position="1"/>
        <end position="108"/>
    </location>
</feature>
<dbReference type="Proteomes" id="UP000024635">
    <property type="component" value="Unassembled WGS sequence"/>
</dbReference>
<dbReference type="AlphaFoldDB" id="A0A016USR4"/>
<reference evidence="3" key="1">
    <citation type="journal article" date="2015" name="Nat. Genet.">
        <title>The genome and transcriptome of the zoonotic hookworm Ancylostoma ceylanicum identify infection-specific gene families.</title>
        <authorList>
            <person name="Schwarz E.M."/>
            <person name="Hu Y."/>
            <person name="Antoshechkin I."/>
            <person name="Miller M.M."/>
            <person name="Sternberg P.W."/>
            <person name="Aroian R.V."/>
        </authorList>
    </citation>
    <scope>NUCLEOTIDE SEQUENCE</scope>
    <source>
        <strain evidence="3">HY135</strain>
    </source>
</reference>
<name>A0A016USR4_9BILA</name>
<sequence length="108" mass="11639">MTRNSSSSFPSKNSGRTDNKEANSPKFSTINEEDGVRTGSEREDGPPSSKRRSRPLAIHASKGSLPGRKDEIESAAESEEGVLFGRSGSSSSPFLTARKFSRKFSPTS</sequence>
<feature type="compositionally biased region" description="Low complexity" evidence="1">
    <location>
        <begin position="1"/>
        <end position="14"/>
    </location>
</feature>
<dbReference type="EMBL" id="JARK01001364">
    <property type="protein sequence ID" value="EYC18235.1"/>
    <property type="molecule type" value="Genomic_DNA"/>
</dbReference>
<feature type="compositionally biased region" description="Basic and acidic residues" evidence="1">
    <location>
        <begin position="34"/>
        <end position="45"/>
    </location>
</feature>
<protein>
    <submittedName>
        <fullName evidence="2">Uncharacterized protein</fullName>
    </submittedName>
</protein>
<comment type="caution">
    <text evidence="2">The sequence shown here is derived from an EMBL/GenBank/DDBJ whole genome shotgun (WGS) entry which is preliminary data.</text>
</comment>
<accession>A0A016USR4</accession>
<evidence type="ECO:0000256" key="1">
    <source>
        <dbReference type="SAM" id="MobiDB-lite"/>
    </source>
</evidence>
<evidence type="ECO:0000313" key="2">
    <source>
        <dbReference type="EMBL" id="EYC18235.1"/>
    </source>
</evidence>
<proteinExistence type="predicted"/>
<organism evidence="2 3">
    <name type="scientific">Ancylostoma ceylanicum</name>
    <dbReference type="NCBI Taxonomy" id="53326"/>
    <lineage>
        <taxon>Eukaryota</taxon>
        <taxon>Metazoa</taxon>
        <taxon>Ecdysozoa</taxon>
        <taxon>Nematoda</taxon>
        <taxon>Chromadorea</taxon>
        <taxon>Rhabditida</taxon>
        <taxon>Rhabditina</taxon>
        <taxon>Rhabditomorpha</taxon>
        <taxon>Strongyloidea</taxon>
        <taxon>Ancylostomatidae</taxon>
        <taxon>Ancylostomatinae</taxon>
        <taxon>Ancylostoma</taxon>
    </lineage>
</organism>
<keyword evidence="3" id="KW-1185">Reference proteome</keyword>
<evidence type="ECO:0000313" key="3">
    <source>
        <dbReference type="Proteomes" id="UP000024635"/>
    </source>
</evidence>
<gene>
    <name evidence="2" type="primary">Acey_s0028.g1751</name>
    <name evidence="2" type="ORF">Y032_0028g1751</name>
</gene>